<dbReference type="HOGENOM" id="CLU_3403197_0_0_7"/>
<dbReference type="Proteomes" id="UP000002194">
    <property type="component" value="Chromosome"/>
</dbReference>
<sequence length="30" mass="3275">MLPASDVQGCLRRASRLLHLNVLAAFTHLA</sequence>
<dbReference type="AlphaFoldDB" id="Q729J2"/>
<keyword evidence="2" id="KW-1185">Reference proteome</keyword>
<evidence type="ECO:0000313" key="2">
    <source>
        <dbReference type="Proteomes" id="UP000002194"/>
    </source>
</evidence>
<protein>
    <submittedName>
        <fullName evidence="1">Uncharacterized protein</fullName>
    </submittedName>
</protein>
<dbReference type="EMBL" id="AE017285">
    <property type="protein sequence ID" value="AAS96831.1"/>
    <property type="molecule type" value="Genomic_DNA"/>
</dbReference>
<proteinExistence type="predicted"/>
<evidence type="ECO:0000313" key="1">
    <source>
        <dbReference type="EMBL" id="AAS96831.1"/>
    </source>
</evidence>
<accession>Q729J2</accession>
<gene>
    <name evidence="1" type="ordered locus">DVU_2358</name>
</gene>
<name>Q729J2_NITV2</name>
<organism evidence="1 2">
    <name type="scientific">Nitratidesulfovibrio vulgaris (strain ATCC 29579 / DSM 644 / CCUG 34227 / NCIMB 8303 / VKM B-1760 / Hildenborough)</name>
    <name type="common">Desulfovibrio vulgaris</name>
    <dbReference type="NCBI Taxonomy" id="882"/>
    <lineage>
        <taxon>Bacteria</taxon>
        <taxon>Pseudomonadati</taxon>
        <taxon>Thermodesulfobacteriota</taxon>
        <taxon>Desulfovibrionia</taxon>
        <taxon>Desulfovibrionales</taxon>
        <taxon>Desulfovibrionaceae</taxon>
        <taxon>Nitratidesulfovibrio</taxon>
    </lineage>
</organism>
<reference evidence="1 2" key="1">
    <citation type="journal article" date="2004" name="Nat. Biotechnol.">
        <title>The genome sequence of the anaerobic, sulfate-reducing bacterium Desulfovibrio vulgaris Hildenborough.</title>
        <authorList>
            <person name="Heidelberg J.F."/>
            <person name="Seshadri R."/>
            <person name="Haveman S.A."/>
            <person name="Hemme C.L."/>
            <person name="Paulsen I.T."/>
            <person name="Kolonay J.F."/>
            <person name="Eisen J.A."/>
            <person name="Ward N."/>
            <person name="Methe B."/>
            <person name="Brinkac L.M."/>
            <person name="Daugherty S.C."/>
            <person name="Deboy R.T."/>
            <person name="Dodson R.J."/>
            <person name="Durkin A.S."/>
            <person name="Madupu R."/>
            <person name="Nelson W.C."/>
            <person name="Sullivan S.A."/>
            <person name="Fouts D."/>
            <person name="Haft D.H."/>
            <person name="Selengut J."/>
            <person name="Peterson J.D."/>
            <person name="Davidsen T.M."/>
            <person name="Zafar N."/>
            <person name="Zhou L."/>
            <person name="Radune D."/>
            <person name="Dimitrov G."/>
            <person name="Hance M."/>
            <person name="Tran K."/>
            <person name="Khouri H."/>
            <person name="Gill J."/>
            <person name="Utterback T.R."/>
            <person name="Feldblyum T.V."/>
            <person name="Wall J.D."/>
            <person name="Voordouw G."/>
            <person name="Fraser C.M."/>
        </authorList>
    </citation>
    <scope>NUCLEOTIDE SEQUENCE [LARGE SCALE GENOMIC DNA]</scope>
    <source>
        <strain evidence="2">ATCC 29579 / DSM 644 / NCIMB 8303 / VKM B-1760 / Hildenborough</strain>
    </source>
</reference>
<dbReference type="PaxDb" id="882-DVU_2358"/>
<dbReference type="EnsemblBacteria" id="AAS96831">
    <property type="protein sequence ID" value="AAS96831"/>
    <property type="gene ID" value="DVU_2358"/>
</dbReference>
<dbReference type="KEGG" id="dvu:DVU_2358"/>